<dbReference type="EMBL" id="CM027681">
    <property type="protein sequence ID" value="KAG0542477.1"/>
    <property type="molecule type" value="Genomic_DNA"/>
</dbReference>
<reference evidence="2" key="1">
    <citation type="journal article" date="2019" name="BMC Genomics">
        <title>A new reference genome for Sorghum bicolor reveals high levels of sequence similarity between sweet and grain genotypes: implications for the genetics of sugar metabolism.</title>
        <authorList>
            <person name="Cooper E.A."/>
            <person name="Brenton Z.W."/>
            <person name="Flinn B.S."/>
            <person name="Jenkins J."/>
            <person name="Shu S."/>
            <person name="Flowers D."/>
            <person name="Luo F."/>
            <person name="Wang Y."/>
            <person name="Xia P."/>
            <person name="Barry K."/>
            <person name="Daum C."/>
            <person name="Lipzen A."/>
            <person name="Yoshinaga Y."/>
            <person name="Schmutz J."/>
            <person name="Saski C."/>
            <person name="Vermerris W."/>
            <person name="Kresovich S."/>
        </authorList>
    </citation>
    <scope>NUCLEOTIDE SEQUENCE</scope>
</reference>
<protein>
    <submittedName>
        <fullName evidence="2">Uncharacterized protein</fullName>
    </submittedName>
</protein>
<accession>A0A921RLP7</accession>
<dbReference type="Proteomes" id="UP000807115">
    <property type="component" value="Chromosome 2"/>
</dbReference>
<comment type="caution">
    <text evidence="2">The sequence shown here is derived from an EMBL/GenBank/DDBJ whole genome shotgun (WGS) entry which is preliminary data.</text>
</comment>
<organism evidence="2 3">
    <name type="scientific">Sorghum bicolor</name>
    <name type="common">Sorghum</name>
    <name type="synonym">Sorghum vulgare</name>
    <dbReference type="NCBI Taxonomy" id="4558"/>
    <lineage>
        <taxon>Eukaryota</taxon>
        <taxon>Viridiplantae</taxon>
        <taxon>Streptophyta</taxon>
        <taxon>Embryophyta</taxon>
        <taxon>Tracheophyta</taxon>
        <taxon>Spermatophyta</taxon>
        <taxon>Magnoliopsida</taxon>
        <taxon>Liliopsida</taxon>
        <taxon>Poales</taxon>
        <taxon>Poaceae</taxon>
        <taxon>PACMAD clade</taxon>
        <taxon>Panicoideae</taxon>
        <taxon>Andropogonodae</taxon>
        <taxon>Andropogoneae</taxon>
        <taxon>Sorghinae</taxon>
        <taxon>Sorghum</taxon>
    </lineage>
</organism>
<proteinExistence type="predicted"/>
<dbReference type="AlphaFoldDB" id="A0A921RLP7"/>
<evidence type="ECO:0000256" key="1">
    <source>
        <dbReference type="SAM" id="MobiDB-lite"/>
    </source>
</evidence>
<evidence type="ECO:0000313" key="3">
    <source>
        <dbReference type="Proteomes" id="UP000807115"/>
    </source>
</evidence>
<name>A0A921RLP7_SORBI</name>
<gene>
    <name evidence="2" type="ORF">BDA96_02G107300</name>
</gene>
<sequence length="63" mass="6864">MILCDVPIVGARRPMKRAATEGCMRQWTQARAGLEAAPLSRKKDHVVSQPCDPSPVTTHGHIS</sequence>
<reference evidence="2" key="2">
    <citation type="submission" date="2020-10" db="EMBL/GenBank/DDBJ databases">
        <authorList>
            <person name="Cooper E.A."/>
            <person name="Brenton Z.W."/>
            <person name="Flinn B.S."/>
            <person name="Jenkins J."/>
            <person name="Shu S."/>
            <person name="Flowers D."/>
            <person name="Luo F."/>
            <person name="Wang Y."/>
            <person name="Xia P."/>
            <person name="Barry K."/>
            <person name="Daum C."/>
            <person name="Lipzen A."/>
            <person name="Yoshinaga Y."/>
            <person name="Schmutz J."/>
            <person name="Saski C."/>
            <person name="Vermerris W."/>
            <person name="Kresovich S."/>
        </authorList>
    </citation>
    <scope>NUCLEOTIDE SEQUENCE</scope>
</reference>
<evidence type="ECO:0000313" key="2">
    <source>
        <dbReference type="EMBL" id="KAG0542477.1"/>
    </source>
</evidence>
<feature type="region of interest" description="Disordered" evidence="1">
    <location>
        <begin position="37"/>
        <end position="63"/>
    </location>
</feature>